<comment type="caution">
    <text evidence="1">The sequence shown here is derived from an EMBL/GenBank/DDBJ whole genome shotgun (WGS) entry which is preliminary data.</text>
</comment>
<dbReference type="EMBL" id="MU117962">
    <property type="protein sequence ID" value="KAF9654032.1"/>
    <property type="molecule type" value="Genomic_DNA"/>
</dbReference>
<dbReference type="Proteomes" id="UP000886501">
    <property type="component" value="Unassembled WGS sequence"/>
</dbReference>
<name>A0ACB6ZWI6_THEGA</name>
<sequence length="143" mass="14895">MFSKIIVSSLLLVVLVNGLAFERDDGYSSSTPPAISLPTVTPQPILLPNPSISLSLPPLKADPTSTLTNTLPPPSSPSVVTTTIYVHLTQCSPTSTLPPTSSSPGVPNNTAAPPHDDPDTPPNPAQPTHTRLPKEPALRLPDG</sequence>
<gene>
    <name evidence="1" type="ORF">BDM02DRAFT_3182444</name>
</gene>
<organism evidence="1 2">
    <name type="scientific">Thelephora ganbajun</name>
    <name type="common">Ganba fungus</name>
    <dbReference type="NCBI Taxonomy" id="370292"/>
    <lineage>
        <taxon>Eukaryota</taxon>
        <taxon>Fungi</taxon>
        <taxon>Dikarya</taxon>
        <taxon>Basidiomycota</taxon>
        <taxon>Agaricomycotina</taxon>
        <taxon>Agaricomycetes</taxon>
        <taxon>Thelephorales</taxon>
        <taxon>Thelephoraceae</taxon>
        <taxon>Thelephora</taxon>
    </lineage>
</organism>
<reference evidence="1" key="2">
    <citation type="journal article" date="2020" name="Nat. Commun.">
        <title>Large-scale genome sequencing of mycorrhizal fungi provides insights into the early evolution of symbiotic traits.</title>
        <authorList>
            <person name="Miyauchi S."/>
            <person name="Kiss E."/>
            <person name="Kuo A."/>
            <person name="Drula E."/>
            <person name="Kohler A."/>
            <person name="Sanchez-Garcia M."/>
            <person name="Morin E."/>
            <person name="Andreopoulos B."/>
            <person name="Barry K.W."/>
            <person name="Bonito G."/>
            <person name="Buee M."/>
            <person name="Carver A."/>
            <person name="Chen C."/>
            <person name="Cichocki N."/>
            <person name="Clum A."/>
            <person name="Culley D."/>
            <person name="Crous P.W."/>
            <person name="Fauchery L."/>
            <person name="Girlanda M."/>
            <person name="Hayes R.D."/>
            <person name="Keri Z."/>
            <person name="LaButti K."/>
            <person name="Lipzen A."/>
            <person name="Lombard V."/>
            <person name="Magnuson J."/>
            <person name="Maillard F."/>
            <person name="Murat C."/>
            <person name="Nolan M."/>
            <person name="Ohm R.A."/>
            <person name="Pangilinan J."/>
            <person name="Pereira M.F."/>
            <person name="Perotto S."/>
            <person name="Peter M."/>
            <person name="Pfister S."/>
            <person name="Riley R."/>
            <person name="Sitrit Y."/>
            <person name="Stielow J.B."/>
            <person name="Szollosi G."/>
            <person name="Zifcakova L."/>
            <person name="Stursova M."/>
            <person name="Spatafora J.W."/>
            <person name="Tedersoo L."/>
            <person name="Vaario L.M."/>
            <person name="Yamada A."/>
            <person name="Yan M."/>
            <person name="Wang P."/>
            <person name="Xu J."/>
            <person name="Bruns T."/>
            <person name="Baldrian P."/>
            <person name="Vilgalys R."/>
            <person name="Dunand C."/>
            <person name="Henrissat B."/>
            <person name="Grigoriev I.V."/>
            <person name="Hibbett D."/>
            <person name="Nagy L.G."/>
            <person name="Martin F.M."/>
        </authorList>
    </citation>
    <scope>NUCLEOTIDE SEQUENCE</scope>
    <source>
        <strain evidence="1">P2</strain>
    </source>
</reference>
<reference evidence="1" key="1">
    <citation type="submission" date="2019-10" db="EMBL/GenBank/DDBJ databases">
        <authorList>
            <consortium name="DOE Joint Genome Institute"/>
            <person name="Kuo A."/>
            <person name="Miyauchi S."/>
            <person name="Kiss E."/>
            <person name="Drula E."/>
            <person name="Kohler A."/>
            <person name="Sanchez-Garcia M."/>
            <person name="Andreopoulos B."/>
            <person name="Barry K.W."/>
            <person name="Bonito G."/>
            <person name="Buee M."/>
            <person name="Carver A."/>
            <person name="Chen C."/>
            <person name="Cichocki N."/>
            <person name="Clum A."/>
            <person name="Culley D."/>
            <person name="Crous P.W."/>
            <person name="Fauchery L."/>
            <person name="Girlanda M."/>
            <person name="Hayes R."/>
            <person name="Keri Z."/>
            <person name="Labutti K."/>
            <person name="Lipzen A."/>
            <person name="Lombard V."/>
            <person name="Magnuson J."/>
            <person name="Maillard F."/>
            <person name="Morin E."/>
            <person name="Murat C."/>
            <person name="Nolan M."/>
            <person name="Ohm R."/>
            <person name="Pangilinan J."/>
            <person name="Pereira M."/>
            <person name="Perotto S."/>
            <person name="Peter M."/>
            <person name="Riley R."/>
            <person name="Sitrit Y."/>
            <person name="Stielow B."/>
            <person name="Szollosi G."/>
            <person name="Zifcakova L."/>
            <person name="Stursova M."/>
            <person name="Spatafora J.W."/>
            <person name="Tedersoo L."/>
            <person name="Vaario L.-M."/>
            <person name="Yamada A."/>
            <person name="Yan M."/>
            <person name="Wang P."/>
            <person name="Xu J."/>
            <person name="Bruns T."/>
            <person name="Baldrian P."/>
            <person name="Vilgalys R."/>
            <person name="Henrissat B."/>
            <person name="Grigoriev I.V."/>
            <person name="Hibbett D."/>
            <person name="Nagy L.G."/>
            <person name="Martin F.M."/>
        </authorList>
    </citation>
    <scope>NUCLEOTIDE SEQUENCE</scope>
    <source>
        <strain evidence="1">P2</strain>
    </source>
</reference>
<keyword evidence="2" id="KW-1185">Reference proteome</keyword>
<protein>
    <submittedName>
        <fullName evidence="1">Uncharacterized protein</fullName>
    </submittedName>
</protein>
<proteinExistence type="predicted"/>
<evidence type="ECO:0000313" key="2">
    <source>
        <dbReference type="Proteomes" id="UP000886501"/>
    </source>
</evidence>
<evidence type="ECO:0000313" key="1">
    <source>
        <dbReference type="EMBL" id="KAF9654032.1"/>
    </source>
</evidence>
<accession>A0ACB6ZWI6</accession>